<comment type="caution">
    <text evidence="1">The sequence shown here is derived from an EMBL/GenBank/DDBJ whole genome shotgun (WGS) entry which is preliminary data.</text>
</comment>
<proteinExistence type="predicted"/>
<dbReference type="Proteomes" id="UP001081071">
    <property type="component" value="Unassembled WGS sequence"/>
</dbReference>
<evidence type="ECO:0000313" key="1">
    <source>
        <dbReference type="EMBL" id="MCZ4518952.1"/>
    </source>
</evidence>
<accession>A0ABT4MDA3</accession>
<sequence length="56" mass="6251">MDGFEIGDGVTPLSGPMSGVYGTVVWFYEEKKQLLVRFGASQQMYFAGGELKRWGE</sequence>
<dbReference type="RefSeq" id="WP_269603892.1">
    <property type="nucleotide sequence ID" value="NZ_JAPWIJ010000004.1"/>
</dbReference>
<reference evidence="1" key="1">
    <citation type="submission" date="2022-12" db="EMBL/GenBank/DDBJ databases">
        <authorList>
            <person name="Krivoruchko A.V."/>
            <person name="Elkin A."/>
        </authorList>
    </citation>
    <scope>NUCLEOTIDE SEQUENCE</scope>
    <source>
        <strain evidence="1">IEGM 1391</strain>
    </source>
</reference>
<evidence type="ECO:0000313" key="2">
    <source>
        <dbReference type="Proteomes" id="UP001081071"/>
    </source>
</evidence>
<dbReference type="EMBL" id="JAPWIJ010000004">
    <property type="protein sequence ID" value="MCZ4518952.1"/>
    <property type="molecule type" value="Genomic_DNA"/>
</dbReference>
<protein>
    <submittedName>
        <fullName evidence="1">Uncharacterized protein</fullName>
    </submittedName>
</protein>
<name>A0ABT4MDA3_9NOCA</name>
<organism evidence="1 2">
    <name type="scientific">Rhodococcus ruber</name>
    <dbReference type="NCBI Taxonomy" id="1830"/>
    <lineage>
        <taxon>Bacteria</taxon>
        <taxon>Bacillati</taxon>
        <taxon>Actinomycetota</taxon>
        <taxon>Actinomycetes</taxon>
        <taxon>Mycobacteriales</taxon>
        <taxon>Nocardiaceae</taxon>
        <taxon>Rhodococcus</taxon>
    </lineage>
</organism>
<gene>
    <name evidence="1" type="ORF">O4220_10520</name>
</gene>
<dbReference type="SUPFAM" id="SSF50104">
    <property type="entry name" value="Translation proteins SH3-like domain"/>
    <property type="match status" value="1"/>
</dbReference>
<dbReference type="InterPro" id="IPR008991">
    <property type="entry name" value="Translation_prot_SH3-like_sf"/>
</dbReference>
<keyword evidence="2" id="KW-1185">Reference proteome</keyword>